<evidence type="ECO:0000313" key="4">
    <source>
        <dbReference type="Proteomes" id="UP000198751"/>
    </source>
</evidence>
<proteinExistence type="predicted"/>
<name>A0A1H1RZR1_9MICC</name>
<reference evidence="4" key="1">
    <citation type="submission" date="2016-10" db="EMBL/GenBank/DDBJ databases">
        <authorList>
            <person name="Varghese N."/>
            <person name="Submissions S."/>
        </authorList>
    </citation>
    <scope>NUCLEOTIDE SEQUENCE [LARGE SCALE GENOMIC DNA]</scope>
    <source>
        <strain evidence="4">IMMIB L-1606</strain>
    </source>
</reference>
<dbReference type="EMBL" id="LT629779">
    <property type="protein sequence ID" value="SDT63273.1"/>
    <property type="molecule type" value="Genomic_DNA"/>
</dbReference>
<dbReference type="EMBL" id="LT629779">
    <property type="protein sequence ID" value="SDS41230.1"/>
    <property type="molecule type" value="Genomic_DNA"/>
</dbReference>
<gene>
    <name evidence="2" type="ORF">SAMN04489743_0015</name>
    <name evidence="3" type="ORF">SAMN04489743_4106</name>
</gene>
<dbReference type="Pfam" id="PF06114">
    <property type="entry name" value="Peptidase_M78"/>
    <property type="match status" value="1"/>
</dbReference>
<dbReference type="RefSeq" id="WP_091716520.1">
    <property type="nucleotide sequence ID" value="NZ_LT629779.1"/>
</dbReference>
<dbReference type="OrthoDB" id="3240543at2"/>
<sequence length="347" mass="38481">MLTTLTDYRLWALPRNYVKIADAMIQEILDSGAVFEDIADAPVEYVESRGDLDVIFHELRGTKGCNVQACYDPYIDPPAIFVHLSGNTGRDNFSVLHELAHHQQRVGDAWSDITEDITDRAFIKELREKVANSFASRLLLHEDLIESAFGSGPVTAAGVRWLFDNSAASMQACLYRSLELEGNRVVMQTDSDGRLFFSAANSDELFPPHKDKTQEEIARSFERLQASEDGSLVVRGGYGIQHLSGKSYTNVVLDMVLCDGCVLVIATKGRSEYFAFSDDGEYYQGSVCHDSFLIKDSPGRCSTCNEPKCSKCKACGCPDKQPPPCTRCFMLLSVNDVRAGRTAHEDC</sequence>
<organism evidence="2 4">
    <name type="scientific">Pseudarthrobacter equi</name>
    <dbReference type="NCBI Taxonomy" id="728066"/>
    <lineage>
        <taxon>Bacteria</taxon>
        <taxon>Bacillati</taxon>
        <taxon>Actinomycetota</taxon>
        <taxon>Actinomycetes</taxon>
        <taxon>Micrococcales</taxon>
        <taxon>Micrococcaceae</taxon>
        <taxon>Pseudarthrobacter</taxon>
    </lineage>
</organism>
<evidence type="ECO:0000313" key="2">
    <source>
        <dbReference type="EMBL" id="SDS41230.1"/>
    </source>
</evidence>
<evidence type="ECO:0000259" key="1">
    <source>
        <dbReference type="Pfam" id="PF06114"/>
    </source>
</evidence>
<evidence type="ECO:0000313" key="3">
    <source>
        <dbReference type="EMBL" id="SDT63273.1"/>
    </source>
</evidence>
<protein>
    <recommendedName>
        <fullName evidence="1">IrrE N-terminal-like domain-containing protein</fullName>
    </recommendedName>
</protein>
<dbReference type="AlphaFoldDB" id="A0A1H1RZR1"/>
<keyword evidence="4" id="KW-1185">Reference proteome</keyword>
<dbReference type="Proteomes" id="UP000198751">
    <property type="component" value="Chromosome I"/>
</dbReference>
<dbReference type="InterPro" id="IPR010359">
    <property type="entry name" value="IrrE_HExxH"/>
</dbReference>
<dbReference type="Gene3D" id="1.10.10.2910">
    <property type="match status" value="1"/>
</dbReference>
<accession>A0A1H1RZR1</accession>
<feature type="domain" description="IrrE N-terminal-like" evidence="1">
    <location>
        <begin position="70"/>
        <end position="152"/>
    </location>
</feature>
<reference evidence="2" key="2">
    <citation type="submission" date="2016-10" db="EMBL/GenBank/DDBJ databases">
        <authorList>
            <person name="de Groot N.N."/>
        </authorList>
    </citation>
    <scope>NUCLEOTIDE SEQUENCE [LARGE SCALE GENOMIC DNA]</scope>
    <source>
        <strain evidence="2">IMMIB L-1606</strain>
    </source>
</reference>